<evidence type="ECO:0000256" key="5">
    <source>
        <dbReference type="ARBA" id="ARBA00022840"/>
    </source>
</evidence>
<comment type="caution">
    <text evidence="7">The sequence shown here is derived from an EMBL/GenBank/DDBJ whole genome shotgun (WGS) entry which is preliminary data.</text>
</comment>
<reference evidence="7 8" key="1">
    <citation type="submission" date="2014-05" db="EMBL/GenBank/DDBJ databases">
        <title>De novo Genome Sequence of Spirocheata sp.</title>
        <authorList>
            <person name="Shivani Y."/>
            <person name="Subhash Y."/>
            <person name="Tushar L."/>
            <person name="Sasikala C."/>
            <person name="Ramana C.V."/>
        </authorList>
    </citation>
    <scope>NUCLEOTIDE SEQUENCE [LARGE SCALE GENOMIC DNA]</scope>
    <source>
        <strain evidence="7 8">JC230</strain>
    </source>
</reference>
<keyword evidence="5 7" id="KW-0067">ATP-binding</keyword>
<dbReference type="InterPro" id="IPR050763">
    <property type="entry name" value="ABC_transporter_ATP-binding"/>
</dbReference>
<keyword evidence="4" id="KW-0547">Nucleotide-binding</keyword>
<dbReference type="PANTHER" id="PTHR42711:SF5">
    <property type="entry name" value="ABC TRANSPORTER ATP-BINDING PROTEIN NATA"/>
    <property type="match status" value="1"/>
</dbReference>
<dbReference type="eggNOG" id="COG1131">
    <property type="taxonomic scope" value="Bacteria"/>
</dbReference>
<name>A0A098QV31_9SPIO</name>
<dbReference type="GO" id="GO:0005524">
    <property type="term" value="F:ATP binding"/>
    <property type="evidence" value="ECO:0007669"/>
    <property type="project" value="UniProtKB-KW"/>
</dbReference>
<evidence type="ECO:0000259" key="6">
    <source>
        <dbReference type="PROSITE" id="PS50893"/>
    </source>
</evidence>
<dbReference type="OrthoDB" id="9775135at2"/>
<keyword evidence="2" id="KW-0813">Transport</keyword>
<dbReference type="PANTHER" id="PTHR42711">
    <property type="entry name" value="ABC TRANSPORTER ATP-BINDING PROTEIN"/>
    <property type="match status" value="1"/>
</dbReference>
<dbReference type="Proteomes" id="UP000029692">
    <property type="component" value="Unassembled WGS sequence"/>
</dbReference>
<dbReference type="STRING" id="1480694.DC28_11520"/>
<dbReference type="AlphaFoldDB" id="A0A098QV31"/>
<dbReference type="RefSeq" id="WP_037548786.1">
    <property type="nucleotide sequence ID" value="NZ_JNUP01000066.1"/>
</dbReference>
<dbReference type="EMBL" id="JNUP01000066">
    <property type="protein sequence ID" value="KGE71416.1"/>
    <property type="molecule type" value="Genomic_DNA"/>
</dbReference>
<dbReference type="InterPro" id="IPR003439">
    <property type="entry name" value="ABC_transporter-like_ATP-bd"/>
</dbReference>
<dbReference type="InterPro" id="IPR003593">
    <property type="entry name" value="AAA+_ATPase"/>
</dbReference>
<protein>
    <submittedName>
        <fullName evidence="7">ABC transporter ATP-binding protein</fullName>
    </submittedName>
</protein>
<dbReference type="CDD" id="cd03263">
    <property type="entry name" value="ABC_subfamily_A"/>
    <property type="match status" value="1"/>
</dbReference>
<evidence type="ECO:0000256" key="4">
    <source>
        <dbReference type="ARBA" id="ARBA00022741"/>
    </source>
</evidence>
<dbReference type="InterPro" id="IPR027417">
    <property type="entry name" value="P-loop_NTPase"/>
</dbReference>
<dbReference type="PROSITE" id="PS50893">
    <property type="entry name" value="ABC_TRANSPORTER_2"/>
    <property type="match status" value="1"/>
</dbReference>
<keyword evidence="3" id="KW-0536">Nodulation</keyword>
<accession>A0A098QV31</accession>
<comment type="similarity">
    <text evidence="1">Belongs to the ABC transporter superfamily.</text>
</comment>
<sequence length="296" mass="33094">MSDIMTIRGLTKDYGTIRAVDSIDFSIPEGICFGLLGPNGAGKTTTIEMMEGILTPTAGQITFRGKELDTRFRERIGIQFQSTALPEFITVRETLELFSAFYPNPRPMDEVIRLCSLEDILEQDNRKLSGGQRQRMLLGLAIIPKPEMIFLDEPTTGLDPQARRNFWDLIQGIKKEKTTILLTTHYMDEAQILCDQIAIMDHGKVLELDTPQRLLAKHFDGALVRIPREGNSTIPDRLSALAHTEILDDHVAITTSNLDTTVKHLLEAGINLEGLSIHKPNLEDLFIKLTGSSLRA</sequence>
<evidence type="ECO:0000256" key="2">
    <source>
        <dbReference type="ARBA" id="ARBA00022448"/>
    </source>
</evidence>
<dbReference type="SUPFAM" id="SSF52540">
    <property type="entry name" value="P-loop containing nucleoside triphosphate hydrolases"/>
    <property type="match status" value="1"/>
</dbReference>
<evidence type="ECO:0000256" key="1">
    <source>
        <dbReference type="ARBA" id="ARBA00005417"/>
    </source>
</evidence>
<dbReference type="InterPro" id="IPR017871">
    <property type="entry name" value="ABC_transporter-like_CS"/>
</dbReference>
<dbReference type="SMART" id="SM00382">
    <property type="entry name" value="AAA"/>
    <property type="match status" value="1"/>
</dbReference>
<keyword evidence="8" id="KW-1185">Reference proteome</keyword>
<gene>
    <name evidence="7" type="ORF">DC28_11520</name>
</gene>
<dbReference type="Gene3D" id="3.40.50.300">
    <property type="entry name" value="P-loop containing nucleotide triphosphate hydrolases"/>
    <property type="match status" value="1"/>
</dbReference>
<dbReference type="GO" id="GO:0016887">
    <property type="term" value="F:ATP hydrolysis activity"/>
    <property type="evidence" value="ECO:0007669"/>
    <property type="project" value="InterPro"/>
</dbReference>
<organism evidence="7 8">
    <name type="scientific">Spirochaeta lutea</name>
    <dbReference type="NCBI Taxonomy" id="1480694"/>
    <lineage>
        <taxon>Bacteria</taxon>
        <taxon>Pseudomonadati</taxon>
        <taxon>Spirochaetota</taxon>
        <taxon>Spirochaetia</taxon>
        <taxon>Spirochaetales</taxon>
        <taxon>Spirochaetaceae</taxon>
        <taxon>Spirochaeta</taxon>
    </lineage>
</organism>
<dbReference type="Pfam" id="PF00005">
    <property type="entry name" value="ABC_tran"/>
    <property type="match status" value="1"/>
</dbReference>
<evidence type="ECO:0000313" key="7">
    <source>
        <dbReference type="EMBL" id="KGE71416.1"/>
    </source>
</evidence>
<evidence type="ECO:0000256" key="3">
    <source>
        <dbReference type="ARBA" id="ARBA00022458"/>
    </source>
</evidence>
<feature type="domain" description="ABC transporter" evidence="6">
    <location>
        <begin position="5"/>
        <end position="227"/>
    </location>
</feature>
<dbReference type="PROSITE" id="PS00211">
    <property type="entry name" value="ABC_TRANSPORTER_1"/>
    <property type="match status" value="1"/>
</dbReference>
<proteinExistence type="inferred from homology"/>
<evidence type="ECO:0000313" key="8">
    <source>
        <dbReference type="Proteomes" id="UP000029692"/>
    </source>
</evidence>